<protein>
    <submittedName>
        <fullName evidence="3">Uncharacterized protein</fullName>
    </submittedName>
</protein>
<feature type="transmembrane region" description="Helical" evidence="2">
    <location>
        <begin position="167"/>
        <end position="186"/>
    </location>
</feature>
<evidence type="ECO:0000313" key="4">
    <source>
        <dbReference type="Proteomes" id="UP001558652"/>
    </source>
</evidence>
<feature type="transmembrane region" description="Helical" evidence="2">
    <location>
        <begin position="128"/>
        <end position="147"/>
    </location>
</feature>
<keyword evidence="2" id="KW-0472">Membrane</keyword>
<accession>A0ABD0Y653</accession>
<evidence type="ECO:0000256" key="1">
    <source>
        <dbReference type="SAM" id="MobiDB-lite"/>
    </source>
</evidence>
<proteinExistence type="predicted"/>
<reference evidence="3 4" key="1">
    <citation type="submission" date="2024-07" db="EMBL/GenBank/DDBJ databases">
        <title>Chromosome-level genome assembly of the water stick insect Ranatra chinensis (Heteroptera: Nepidae).</title>
        <authorList>
            <person name="Liu X."/>
        </authorList>
    </citation>
    <scope>NUCLEOTIDE SEQUENCE [LARGE SCALE GENOMIC DNA]</scope>
    <source>
        <strain evidence="3">Cailab_2021Rc</strain>
        <tissue evidence="3">Muscle</tissue>
    </source>
</reference>
<keyword evidence="4" id="KW-1185">Reference proteome</keyword>
<evidence type="ECO:0000256" key="2">
    <source>
        <dbReference type="SAM" id="Phobius"/>
    </source>
</evidence>
<name>A0ABD0Y653_9HEMI</name>
<comment type="caution">
    <text evidence="3">The sequence shown here is derived from an EMBL/GenBank/DDBJ whole genome shotgun (WGS) entry which is preliminary data.</text>
</comment>
<sequence>MASKRRNMFHKNKTQETTENADQITRQGVPLIFQNGPAKIILRKVGECDDRGTNEIRITGTKLGKLGRDTYSYSTDIILLQTVTDEIHSVFNLAYFGNGGWKKNWMVNDLGGVCASFKLYVPQAANYVFKKLNITSCPIAAIILFLYQAKVTHEELSAAGVIALNKGIFGSGIMLFITYMIALVQLTPQVDQLLEHLKNGTVLESFKR</sequence>
<organism evidence="3 4">
    <name type="scientific">Ranatra chinensis</name>
    <dbReference type="NCBI Taxonomy" id="642074"/>
    <lineage>
        <taxon>Eukaryota</taxon>
        <taxon>Metazoa</taxon>
        <taxon>Ecdysozoa</taxon>
        <taxon>Arthropoda</taxon>
        <taxon>Hexapoda</taxon>
        <taxon>Insecta</taxon>
        <taxon>Pterygota</taxon>
        <taxon>Neoptera</taxon>
        <taxon>Paraneoptera</taxon>
        <taxon>Hemiptera</taxon>
        <taxon>Heteroptera</taxon>
        <taxon>Panheteroptera</taxon>
        <taxon>Nepomorpha</taxon>
        <taxon>Nepidae</taxon>
        <taxon>Ranatrinae</taxon>
        <taxon>Ranatra</taxon>
    </lineage>
</organism>
<dbReference type="EMBL" id="JBFDAA010000013">
    <property type="protein sequence ID" value="KAL1122881.1"/>
    <property type="molecule type" value="Genomic_DNA"/>
</dbReference>
<feature type="region of interest" description="Disordered" evidence="1">
    <location>
        <begin position="1"/>
        <end position="21"/>
    </location>
</feature>
<feature type="compositionally biased region" description="Basic residues" evidence="1">
    <location>
        <begin position="1"/>
        <end position="12"/>
    </location>
</feature>
<keyword evidence="2" id="KW-1133">Transmembrane helix</keyword>
<dbReference type="Proteomes" id="UP001558652">
    <property type="component" value="Unassembled WGS sequence"/>
</dbReference>
<gene>
    <name evidence="3" type="ORF">AAG570_003207</name>
</gene>
<evidence type="ECO:0000313" key="3">
    <source>
        <dbReference type="EMBL" id="KAL1122881.1"/>
    </source>
</evidence>
<dbReference type="AlphaFoldDB" id="A0ABD0Y653"/>
<keyword evidence="2" id="KW-0812">Transmembrane</keyword>